<dbReference type="Gene3D" id="1.10.1450.10">
    <property type="entry name" value="Tetraspanin"/>
    <property type="match status" value="1"/>
</dbReference>
<feature type="transmembrane region" description="Helical" evidence="6">
    <location>
        <begin position="318"/>
        <end position="340"/>
    </location>
</feature>
<gene>
    <name evidence="7" type="ORF">T265_14034</name>
</gene>
<sequence length="715" mass="84452">AGKPTLRSYRSIQTCECWVHVPYQYLIYIVYICGSIYSPHPMQSYGAEHGQLKHVAYPTDVDLETLNDVSRIKDYVVPASPHLNQPQKRHRSHSGRRRSSHHRTTERVVPQNTVDDHAPRSGRTREGSRDRSKHNAAGRRRQRTATGEPGRKKGRRKSTMSARREKELVDQYLHSQATNDNSSLREYNKPGTQKKNEKSEYNTYVDVTPSKSSQENVGLTENSQKTFSVKELADYIIPEKVPLREGTYNLIRFPLRVMAIMVELQLFWWFIQFFIFIWITTLVDWKLRVRSPISEFPNYSAPRMPILPGQEQMRNRLLGVWLTLGFVYLPSTIIHLSKFFDDTPHKQKRRRLSRIPSPIAWYEKDRYKQLVEIKQRQPRAMWMLILTCGLLLYYIYVFFSDTFYPTQETYWENTINKWLYELQRYYFLQFQQLAQFIRPESRIPSHHTPDDGSGTYLSLDLIHRMFECCGRKTGYEDWNSPHIYRPKNHTYRKAMGIPVLYERAHYLMPTLTNDSVPFSCCNSVHTKDALKFVPCDHILVSNPSDLYNRGCVKPLSRFIRIHWMGLHLLPLLIVILTMIPQLVLYLATLQPKQLRIQLKREWLNLLDWITERRKWLQILGRDMLSMLSRSSTSVPLGDRGLELLDDDLLEDDYYKIIRADVAASEREIYGKRKGRSKDRKRKRDKTEFLKYSNVKPSSHLESRQSQNTSRSSYRR</sequence>
<feature type="compositionally biased region" description="Basic residues" evidence="5">
    <location>
        <begin position="131"/>
        <end position="143"/>
    </location>
</feature>
<accession>A0A074ZGA6</accession>
<dbReference type="RefSeq" id="XP_009169968.1">
    <property type="nucleotide sequence ID" value="XM_009171704.1"/>
</dbReference>
<dbReference type="CTD" id="20328200"/>
<proteinExistence type="predicted"/>
<feature type="transmembrane region" description="Helical" evidence="6">
    <location>
        <begin position="563"/>
        <end position="587"/>
    </location>
</feature>
<feature type="compositionally biased region" description="Polar residues" evidence="5">
    <location>
        <begin position="703"/>
        <end position="715"/>
    </location>
</feature>
<evidence type="ECO:0000256" key="2">
    <source>
        <dbReference type="ARBA" id="ARBA00022692"/>
    </source>
</evidence>
<reference evidence="7 8" key="1">
    <citation type="submission" date="2013-11" db="EMBL/GenBank/DDBJ databases">
        <title>Opisthorchis viverrini - life in the bile duct.</title>
        <authorList>
            <person name="Young N.D."/>
            <person name="Nagarajan N."/>
            <person name="Lin S.J."/>
            <person name="Korhonen P.K."/>
            <person name="Jex A.R."/>
            <person name="Hall R.S."/>
            <person name="Safavi-Hemami H."/>
            <person name="Kaewkong W."/>
            <person name="Bertrand D."/>
            <person name="Gao S."/>
            <person name="Seet Q."/>
            <person name="Wongkham S."/>
            <person name="Teh B.T."/>
            <person name="Wongkham C."/>
            <person name="Intapan P.M."/>
            <person name="Maleewong W."/>
            <person name="Yang X."/>
            <person name="Hu M."/>
            <person name="Wang Z."/>
            <person name="Hofmann A."/>
            <person name="Sternberg P.W."/>
            <person name="Tan P."/>
            <person name="Wang J."/>
            <person name="Gasser R.B."/>
        </authorList>
    </citation>
    <scope>NUCLEOTIDE SEQUENCE [LARGE SCALE GENOMIC DNA]</scope>
</reference>
<feature type="region of interest" description="Disordered" evidence="5">
    <location>
        <begin position="77"/>
        <end position="201"/>
    </location>
</feature>
<dbReference type="KEGG" id="ovi:T265_14034"/>
<dbReference type="Pfam" id="PF00335">
    <property type="entry name" value="Tetraspanin"/>
    <property type="match status" value="1"/>
</dbReference>
<dbReference type="Proteomes" id="UP000054324">
    <property type="component" value="Unassembled WGS sequence"/>
</dbReference>
<dbReference type="EMBL" id="KL596751">
    <property type="protein sequence ID" value="KER26321.1"/>
    <property type="molecule type" value="Genomic_DNA"/>
</dbReference>
<dbReference type="AlphaFoldDB" id="A0A074ZGA6"/>
<feature type="compositionally biased region" description="Basic residues" evidence="5">
    <location>
        <begin position="671"/>
        <end position="683"/>
    </location>
</feature>
<organism evidence="7 8">
    <name type="scientific">Opisthorchis viverrini</name>
    <name type="common">Southeast Asian liver fluke</name>
    <dbReference type="NCBI Taxonomy" id="6198"/>
    <lineage>
        <taxon>Eukaryota</taxon>
        <taxon>Metazoa</taxon>
        <taxon>Spiralia</taxon>
        <taxon>Lophotrochozoa</taxon>
        <taxon>Platyhelminthes</taxon>
        <taxon>Trematoda</taxon>
        <taxon>Digenea</taxon>
        <taxon>Opisthorchiida</taxon>
        <taxon>Opisthorchiata</taxon>
        <taxon>Opisthorchiidae</taxon>
        <taxon>Opisthorchis</taxon>
    </lineage>
</organism>
<keyword evidence="2 6" id="KW-0812">Transmembrane</keyword>
<dbReference type="InterPro" id="IPR018499">
    <property type="entry name" value="Tetraspanin/Peripherin"/>
</dbReference>
<evidence type="ECO:0000256" key="1">
    <source>
        <dbReference type="ARBA" id="ARBA00004141"/>
    </source>
</evidence>
<dbReference type="SUPFAM" id="SSF48652">
    <property type="entry name" value="Tetraspanin"/>
    <property type="match status" value="1"/>
</dbReference>
<feature type="compositionally biased region" description="Basic and acidic residues" evidence="5">
    <location>
        <begin position="114"/>
        <end position="130"/>
    </location>
</feature>
<evidence type="ECO:0000256" key="6">
    <source>
        <dbReference type="SAM" id="Phobius"/>
    </source>
</evidence>
<feature type="compositionally biased region" description="Polar residues" evidence="5">
    <location>
        <begin position="173"/>
        <end position="193"/>
    </location>
</feature>
<evidence type="ECO:0000313" key="7">
    <source>
        <dbReference type="EMBL" id="KER26321.1"/>
    </source>
</evidence>
<dbReference type="GO" id="GO:0016020">
    <property type="term" value="C:membrane"/>
    <property type="evidence" value="ECO:0007669"/>
    <property type="project" value="UniProtKB-SubCell"/>
</dbReference>
<feature type="non-terminal residue" evidence="7">
    <location>
        <position position="1"/>
    </location>
</feature>
<evidence type="ECO:0000256" key="4">
    <source>
        <dbReference type="ARBA" id="ARBA00023136"/>
    </source>
</evidence>
<dbReference type="OrthoDB" id="6253298at2759"/>
<dbReference type="CDD" id="cd03127">
    <property type="entry name" value="tetraspanin_LEL"/>
    <property type="match status" value="1"/>
</dbReference>
<feature type="transmembrane region" description="Helical" evidence="6">
    <location>
        <begin position="380"/>
        <end position="399"/>
    </location>
</feature>
<feature type="transmembrane region" description="Helical" evidence="6">
    <location>
        <begin position="257"/>
        <end position="279"/>
    </location>
</feature>
<dbReference type="InterPro" id="IPR008952">
    <property type="entry name" value="Tetraspanin_EC2_sf"/>
</dbReference>
<name>A0A074ZGA6_OPIVI</name>
<keyword evidence="3 6" id="KW-1133">Transmembrane helix</keyword>
<evidence type="ECO:0000313" key="8">
    <source>
        <dbReference type="Proteomes" id="UP000054324"/>
    </source>
</evidence>
<protein>
    <submittedName>
        <fullName evidence="7">Uncharacterized protein</fullName>
    </submittedName>
</protein>
<evidence type="ECO:0000256" key="5">
    <source>
        <dbReference type="SAM" id="MobiDB-lite"/>
    </source>
</evidence>
<keyword evidence="8" id="KW-1185">Reference proteome</keyword>
<evidence type="ECO:0000256" key="3">
    <source>
        <dbReference type="ARBA" id="ARBA00022989"/>
    </source>
</evidence>
<feature type="region of interest" description="Disordered" evidence="5">
    <location>
        <begin position="671"/>
        <end position="715"/>
    </location>
</feature>
<comment type="subcellular location">
    <subcellularLocation>
        <location evidence="1">Membrane</location>
        <topology evidence="1">Multi-pass membrane protein</topology>
    </subcellularLocation>
</comment>
<keyword evidence="4 6" id="KW-0472">Membrane</keyword>
<dbReference type="GeneID" id="20328200"/>
<feature type="compositionally biased region" description="Basic residues" evidence="5">
    <location>
        <begin position="87"/>
        <end position="104"/>
    </location>
</feature>